<reference evidence="2 3" key="1">
    <citation type="submission" date="2019-07" db="EMBL/GenBank/DDBJ databases">
        <title>Whole genome shotgun sequence of Novosphingobium sediminis NBRC 106119.</title>
        <authorList>
            <person name="Hosoyama A."/>
            <person name="Uohara A."/>
            <person name="Ohji S."/>
            <person name="Ichikawa N."/>
        </authorList>
    </citation>
    <scope>NUCLEOTIDE SEQUENCE [LARGE SCALE GENOMIC DNA]</scope>
    <source>
        <strain evidence="2 3">NBRC 106119</strain>
    </source>
</reference>
<comment type="caution">
    <text evidence="2">The sequence shown here is derived from an EMBL/GenBank/DDBJ whole genome shotgun (WGS) entry which is preliminary data.</text>
</comment>
<gene>
    <name evidence="2" type="ORF">NSE01_06880</name>
</gene>
<feature type="chain" id="PRO_5021866430" description="SH3b domain-containing protein" evidence="1">
    <location>
        <begin position="25"/>
        <end position="156"/>
    </location>
</feature>
<proteinExistence type="predicted"/>
<organism evidence="2 3">
    <name type="scientific">Novosphingobium sediminis</name>
    <dbReference type="NCBI Taxonomy" id="707214"/>
    <lineage>
        <taxon>Bacteria</taxon>
        <taxon>Pseudomonadati</taxon>
        <taxon>Pseudomonadota</taxon>
        <taxon>Alphaproteobacteria</taxon>
        <taxon>Sphingomonadales</taxon>
        <taxon>Sphingomonadaceae</taxon>
        <taxon>Novosphingobium</taxon>
    </lineage>
</organism>
<evidence type="ECO:0000313" key="2">
    <source>
        <dbReference type="EMBL" id="GEN98855.1"/>
    </source>
</evidence>
<dbReference type="Proteomes" id="UP000321464">
    <property type="component" value="Unassembled WGS sequence"/>
</dbReference>
<accession>A0A512AGL5</accession>
<evidence type="ECO:0008006" key="4">
    <source>
        <dbReference type="Google" id="ProtNLM"/>
    </source>
</evidence>
<protein>
    <recommendedName>
        <fullName evidence="4">SH3b domain-containing protein</fullName>
    </recommendedName>
</protein>
<dbReference type="EMBL" id="BJYR01000005">
    <property type="protein sequence ID" value="GEN98855.1"/>
    <property type="molecule type" value="Genomic_DNA"/>
</dbReference>
<dbReference type="RefSeq" id="WP_246135010.1">
    <property type="nucleotide sequence ID" value="NZ_BJYR01000005.1"/>
</dbReference>
<dbReference type="AlphaFoldDB" id="A0A512AGL5"/>
<dbReference type="InterPro" id="IPR010466">
    <property type="entry name" value="DUF1058"/>
</dbReference>
<sequence>MPLPGKRFAILILLSALMSAPARAADDDSGPYWASLRGQPANLRVGPGREYRISWVYVRAGLPMKVLRIIGGWRLVQDVDGARGWMLAQFLTRARTATVKGAIAEIRENSDGTGRLLWRAEPGVTGKLGDCGPAWCKFDIDGKRGFVAKAAVWGAE</sequence>
<dbReference type="Pfam" id="PF06347">
    <property type="entry name" value="SH3_4"/>
    <property type="match status" value="2"/>
</dbReference>
<evidence type="ECO:0000256" key="1">
    <source>
        <dbReference type="SAM" id="SignalP"/>
    </source>
</evidence>
<feature type="signal peptide" evidence="1">
    <location>
        <begin position="1"/>
        <end position="24"/>
    </location>
</feature>
<name>A0A512AGL5_9SPHN</name>
<evidence type="ECO:0000313" key="3">
    <source>
        <dbReference type="Proteomes" id="UP000321464"/>
    </source>
</evidence>
<keyword evidence="1" id="KW-0732">Signal</keyword>
<keyword evidence="3" id="KW-1185">Reference proteome</keyword>